<dbReference type="InterPro" id="IPR028301">
    <property type="entry name" value="V8_his_AS"/>
</dbReference>
<gene>
    <name evidence="1" type="ORF">GCM10009681_09190</name>
</gene>
<name>A0ABP4VY72_9ACTN</name>
<evidence type="ECO:0008006" key="3">
    <source>
        <dbReference type="Google" id="ProtNLM"/>
    </source>
</evidence>
<dbReference type="Gene3D" id="2.40.10.10">
    <property type="entry name" value="Trypsin-like serine proteases"/>
    <property type="match status" value="1"/>
</dbReference>
<sequence length="400" mass="44286">MTAQRKEPSGWIEQHRVALIRVVRSDNEEFRASGYLINSDTVLTAGHALDGAVSVSVEFFVGATSEPRRVESSTWWSGWDTFGIDIGVVRISGKSVRVGTPARIGRISRVDRKVTCGVAGFPSFKLRTRPEGAAGRDTSAFRELVRRDGQIMTLSNARTRTVEVAVDPPGQVVSRPWDGMSGAPIFVDGYVIGVVSDHYPGDGPGVLTGTLLAELFDALPAGELKKVCGWLGISTEPLDTINVLTLEDHEFADPPVDLPDRVARNLRTFGCRPVQDVPPVRVNLSRSKHRLAASERVIGLRFDKDFVYVEFIVKLVQGFPASVILTTRQMSIYDMYGHRLAIPYTKMRGVTYETTYRTVSNLDARDYQITVYELHLSTGSVETRDKRAVDIATTISRWLD</sequence>
<proteinExistence type="predicted"/>
<dbReference type="Proteomes" id="UP001500655">
    <property type="component" value="Unassembled WGS sequence"/>
</dbReference>
<accession>A0ABP4VY72</accession>
<dbReference type="PROSITE" id="PS00672">
    <property type="entry name" value="V8_HIS"/>
    <property type="match status" value="1"/>
</dbReference>
<dbReference type="RefSeq" id="WP_344077145.1">
    <property type="nucleotide sequence ID" value="NZ_BAAALS010000003.1"/>
</dbReference>
<dbReference type="Pfam" id="PF13365">
    <property type="entry name" value="Trypsin_2"/>
    <property type="match status" value="1"/>
</dbReference>
<organism evidence="1 2">
    <name type="scientific">Luedemannella helvata</name>
    <dbReference type="NCBI Taxonomy" id="349315"/>
    <lineage>
        <taxon>Bacteria</taxon>
        <taxon>Bacillati</taxon>
        <taxon>Actinomycetota</taxon>
        <taxon>Actinomycetes</taxon>
        <taxon>Micromonosporales</taxon>
        <taxon>Micromonosporaceae</taxon>
        <taxon>Luedemannella</taxon>
    </lineage>
</organism>
<protein>
    <recommendedName>
        <fullName evidence="3">Serine protease</fullName>
    </recommendedName>
</protein>
<dbReference type="SUPFAM" id="SSF50494">
    <property type="entry name" value="Trypsin-like serine proteases"/>
    <property type="match status" value="1"/>
</dbReference>
<comment type="caution">
    <text evidence="1">The sequence shown here is derived from an EMBL/GenBank/DDBJ whole genome shotgun (WGS) entry which is preliminary data.</text>
</comment>
<reference evidence="2" key="1">
    <citation type="journal article" date="2019" name="Int. J. Syst. Evol. Microbiol.">
        <title>The Global Catalogue of Microorganisms (GCM) 10K type strain sequencing project: providing services to taxonomists for standard genome sequencing and annotation.</title>
        <authorList>
            <consortium name="The Broad Institute Genomics Platform"/>
            <consortium name="The Broad Institute Genome Sequencing Center for Infectious Disease"/>
            <person name="Wu L."/>
            <person name="Ma J."/>
        </authorList>
    </citation>
    <scope>NUCLEOTIDE SEQUENCE [LARGE SCALE GENOMIC DNA]</scope>
    <source>
        <strain evidence="2">JCM 13249</strain>
    </source>
</reference>
<dbReference type="InterPro" id="IPR009003">
    <property type="entry name" value="Peptidase_S1_PA"/>
</dbReference>
<evidence type="ECO:0000313" key="2">
    <source>
        <dbReference type="Proteomes" id="UP001500655"/>
    </source>
</evidence>
<dbReference type="InterPro" id="IPR043504">
    <property type="entry name" value="Peptidase_S1_PA_chymotrypsin"/>
</dbReference>
<keyword evidence="2" id="KW-1185">Reference proteome</keyword>
<evidence type="ECO:0000313" key="1">
    <source>
        <dbReference type="EMBL" id="GAA1740494.1"/>
    </source>
</evidence>
<dbReference type="EMBL" id="BAAALS010000003">
    <property type="protein sequence ID" value="GAA1740494.1"/>
    <property type="molecule type" value="Genomic_DNA"/>
</dbReference>